<accession>A0ACC2IMN6</accession>
<reference evidence="1" key="1">
    <citation type="submission" date="2022-11" db="EMBL/GenBank/DDBJ databases">
        <title>Genome Sequence of Boeremia exigua.</title>
        <authorList>
            <person name="Buettner E."/>
        </authorList>
    </citation>
    <scope>NUCLEOTIDE SEQUENCE</scope>
    <source>
        <strain evidence="1">CU02</strain>
    </source>
</reference>
<gene>
    <name evidence="1" type="ORF">OPT61_g2111</name>
</gene>
<evidence type="ECO:0000313" key="1">
    <source>
        <dbReference type="EMBL" id="KAJ8116461.1"/>
    </source>
</evidence>
<name>A0ACC2IMN6_9PLEO</name>
<sequence length="143" mass="15359">MFPPRLCSVEAARRRLEAAHGDDAGGGGRLGPDVPPQMRTNGKSEASGSTQLDPESFKVLARGLATAYVIDLGYLCLVPSPFRYRPGASWIGNSKPHWRAVLQKKPEVDPSTMAPTMKTSPKTPGGGEPRDGGRKPCNTNQQF</sequence>
<comment type="caution">
    <text evidence="1">The sequence shown here is derived from an EMBL/GenBank/DDBJ whole genome shotgun (WGS) entry which is preliminary data.</text>
</comment>
<keyword evidence="2" id="KW-1185">Reference proteome</keyword>
<evidence type="ECO:0000313" key="2">
    <source>
        <dbReference type="Proteomes" id="UP001153331"/>
    </source>
</evidence>
<organism evidence="1 2">
    <name type="scientific">Boeremia exigua</name>
    <dbReference type="NCBI Taxonomy" id="749465"/>
    <lineage>
        <taxon>Eukaryota</taxon>
        <taxon>Fungi</taxon>
        <taxon>Dikarya</taxon>
        <taxon>Ascomycota</taxon>
        <taxon>Pezizomycotina</taxon>
        <taxon>Dothideomycetes</taxon>
        <taxon>Pleosporomycetidae</taxon>
        <taxon>Pleosporales</taxon>
        <taxon>Pleosporineae</taxon>
        <taxon>Didymellaceae</taxon>
        <taxon>Boeremia</taxon>
    </lineage>
</organism>
<dbReference type="Proteomes" id="UP001153331">
    <property type="component" value="Unassembled WGS sequence"/>
</dbReference>
<dbReference type="EMBL" id="JAPHNI010000093">
    <property type="protein sequence ID" value="KAJ8116461.1"/>
    <property type="molecule type" value="Genomic_DNA"/>
</dbReference>
<proteinExistence type="predicted"/>
<protein>
    <submittedName>
        <fullName evidence="1">Uncharacterized protein</fullName>
    </submittedName>
</protein>